<protein>
    <submittedName>
        <fullName evidence="6">Transcriptional regulator, LysR family</fullName>
    </submittedName>
</protein>
<dbReference type="Pfam" id="PF03466">
    <property type="entry name" value="LysR_substrate"/>
    <property type="match status" value="1"/>
</dbReference>
<name>B2T0W3_PARPJ</name>
<keyword evidence="3" id="KW-0238">DNA-binding</keyword>
<dbReference type="EMBL" id="CP001052">
    <property type="protein sequence ID" value="ACD14683.1"/>
    <property type="molecule type" value="Genomic_DNA"/>
</dbReference>
<keyword evidence="2" id="KW-0805">Transcription regulation</keyword>
<dbReference type="SUPFAM" id="SSF46785">
    <property type="entry name" value="Winged helix' DNA-binding domain"/>
    <property type="match status" value="1"/>
</dbReference>
<dbReference type="GO" id="GO:0032993">
    <property type="term" value="C:protein-DNA complex"/>
    <property type="evidence" value="ECO:0007669"/>
    <property type="project" value="TreeGrafter"/>
</dbReference>
<evidence type="ECO:0000256" key="4">
    <source>
        <dbReference type="ARBA" id="ARBA00023163"/>
    </source>
</evidence>
<dbReference type="InterPro" id="IPR036388">
    <property type="entry name" value="WH-like_DNA-bd_sf"/>
</dbReference>
<dbReference type="STRING" id="398527.Bphyt_0256"/>
<reference evidence="6 7" key="1">
    <citation type="journal article" date="2011" name="J. Bacteriol.">
        <title>Complete genome sequence of the plant growth-promoting endophyte Burkholderia phytofirmans strain PsJN.</title>
        <authorList>
            <person name="Weilharter A."/>
            <person name="Mitter B."/>
            <person name="Shin M.V."/>
            <person name="Chain P.S."/>
            <person name="Nowak J."/>
            <person name="Sessitsch A."/>
        </authorList>
    </citation>
    <scope>NUCLEOTIDE SEQUENCE [LARGE SCALE GENOMIC DNA]</scope>
    <source>
        <strain evidence="7">DSM 17436 / LMG 22146 / PsJN</strain>
    </source>
</reference>
<evidence type="ECO:0000313" key="6">
    <source>
        <dbReference type="EMBL" id="ACD14683.1"/>
    </source>
</evidence>
<gene>
    <name evidence="6" type="ordered locus">Bphyt_0256</name>
</gene>
<dbReference type="HOGENOM" id="CLU_039613_6_4_4"/>
<dbReference type="PANTHER" id="PTHR30346:SF0">
    <property type="entry name" value="HCA OPERON TRANSCRIPTIONAL ACTIVATOR HCAR"/>
    <property type="match status" value="1"/>
</dbReference>
<comment type="similarity">
    <text evidence="1">Belongs to the LysR transcriptional regulatory family.</text>
</comment>
<dbReference type="RefSeq" id="WP_012431328.1">
    <property type="nucleotide sequence ID" value="NC_010681.1"/>
</dbReference>
<dbReference type="InterPro" id="IPR036390">
    <property type="entry name" value="WH_DNA-bd_sf"/>
</dbReference>
<keyword evidence="4" id="KW-0804">Transcription</keyword>
<evidence type="ECO:0000256" key="1">
    <source>
        <dbReference type="ARBA" id="ARBA00009437"/>
    </source>
</evidence>
<dbReference type="AlphaFoldDB" id="B2T0W3"/>
<dbReference type="PROSITE" id="PS50931">
    <property type="entry name" value="HTH_LYSR"/>
    <property type="match status" value="1"/>
</dbReference>
<dbReference type="Gene3D" id="3.40.190.10">
    <property type="entry name" value="Periplasmic binding protein-like II"/>
    <property type="match status" value="2"/>
</dbReference>
<dbReference type="Gene3D" id="1.10.10.10">
    <property type="entry name" value="Winged helix-like DNA-binding domain superfamily/Winged helix DNA-binding domain"/>
    <property type="match status" value="1"/>
</dbReference>
<sequence length="322" mass="34850">MLDLRRLRYFVALADELHFGRAAQRLHVAQPPLTRQIGLLEAELEFPLFQRTSRTVQLTTAGKRFLPFARAIVEDCVRAEDYARKLSRGAAGPVTIGYSASVSLNAGFGAALRSAALQFPDIEWTLVEMPSGILNERVRGGQVDIGISRLAPPADLGGVRIERHLREQVVAAIALDDPLSMHDTLRLESLADRHIVLSSAGQASGLNAQVHRLFERHGLMLKPGPAAPQLSSMMTLVSAGLGIALLPASAAMPLRAGVRYMAVSGDEAHIDGFVICREEQLPPPQATLLRFFFNHTALDNLPSAEVVAAEQQGSRPACCDQS</sequence>
<dbReference type="Proteomes" id="UP000001739">
    <property type="component" value="Chromosome 1"/>
</dbReference>
<dbReference type="Pfam" id="PF00126">
    <property type="entry name" value="HTH_1"/>
    <property type="match status" value="1"/>
</dbReference>
<dbReference type="FunFam" id="1.10.10.10:FF:000001">
    <property type="entry name" value="LysR family transcriptional regulator"/>
    <property type="match status" value="1"/>
</dbReference>
<dbReference type="GO" id="GO:0003700">
    <property type="term" value="F:DNA-binding transcription factor activity"/>
    <property type="evidence" value="ECO:0007669"/>
    <property type="project" value="InterPro"/>
</dbReference>
<dbReference type="KEGG" id="bpy:Bphyt_0256"/>
<dbReference type="InterPro" id="IPR005119">
    <property type="entry name" value="LysR_subst-bd"/>
</dbReference>
<dbReference type="eggNOG" id="COG0583">
    <property type="taxonomic scope" value="Bacteria"/>
</dbReference>
<evidence type="ECO:0000256" key="3">
    <source>
        <dbReference type="ARBA" id="ARBA00023125"/>
    </source>
</evidence>
<proteinExistence type="inferred from homology"/>
<dbReference type="GO" id="GO:0003677">
    <property type="term" value="F:DNA binding"/>
    <property type="evidence" value="ECO:0007669"/>
    <property type="project" value="UniProtKB-KW"/>
</dbReference>
<evidence type="ECO:0000256" key="2">
    <source>
        <dbReference type="ARBA" id="ARBA00023015"/>
    </source>
</evidence>
<dbReference type="PRINTS" id="PR00039">
    <property type="entry name" value="HTHLYSR"/>
</dbReference>
<evidence type="ECO:0000259" key="5">
    <source>
        <dbReference type="PROSITE" id="PS50931"/>
    </source>
</evidence>
<accession>B2T0W3</accession>
<dbReference type="CDD" id="cd08414">
    <property type="entry name" value="PBP2_LTTR_aromatics_like"/>
    <property type="match status" value="1"/>
</dbReference>
<dbReference type="InterPro" id="IPR000847">
    <property type="entry name" value="LysR_HTH_N"/>
</dbReference>
<dbReference type="SUPFAM" id="SSF53850">
    <property type="entry name" value="Periplasmic binding protein-like II"/>
    <property type="match status" value="1"/>
</dbReference>
<dbReference type="OrthoDB" id="5292387at2"/>
<organism evidence="6 7">
    <name type="scientific">Paraburkholderia phytofirmans (strain DSM 17436 / LMG 22146 / PsJN)</name>
    <name type="common">Burkholderia phytofirmans</name>
    <dbReference type="NCBI Taxonomy" id="398527"/>
    <lineage>
        <taxon>Bacteria</taxon>
        <taxon>Pseudomonadati</taxon>
        <taxon>Pseudomonadota</taxon>
        <taxon>Betaproteobacteria</taxon>
        <taxon>Burkholderiales</taxon>
        <taxon>Burkholderiaceae</taxon>
        <taxon>Paraburkholderia</taxon>
    </lineage>
</organism>
<feature type="domain" description="HTH lysR-type" evidence="5">
    <location>
        <begin position="2"/>
        <end position="59"/>
    </location>
</feature>
<dbReference type="PANTHER" id="PTHR30346">
    <property type="entry name" value="TRANSCRIPTIONAL DUAL REGULATOR HCAR-RELATED"/>
    <property type="match status" value="1"/>
</dbReference>
<evidence type="ECO:0000313" key="7">
    <source>
        <dbReference type="Proteomes" id="UP000001739"/>
    </source>
</evidence>